<dbReference type="PANTHER" id="PTHR47765:SF2">
    <property type="entry name" value="EXONUCLEASE MUT-7 HOMOLOG"/>
    <property type="match status" value="1"/>
</dbReference>
<name>A0A8T1XB95_9STRA</name>
<dbReference type="InterPro" id="IPR002885">
    <property type="entry name" value="PPR_rpt"/>
</dbReference>
<dbReference type="Pfam" id="PF01612">
    <property type="entry name" value="DNA_pol_A_exo1"/>
    <property type="match status" value="1"/>
</dbReference>
<feature type="repeat" description="PPR" evidence="1">
    <location>
        <begin position="120"/>
        <end position="154"/>
    </location>
</feature>
<comment type="caution">
    <text evidence="4">The sequence shown here is derived from an EMBL/GenBank/DDBJ whole genome shotgun (WGS) entry which is preliminary data.</text>
</comment>
<dbReference type="EMBL" id="JAGDFL010000014">
    <property type="protein sequence ID" value="KAG7401313.1"/>
    <property type="molecule type" value="Genomic_DNA"/>
</dbReference>
<dbReference type="GO" id="GO:0003676">
    <property type="term" value="F:nucleic acid binding"/>
    <property type="evidence" value="ECO:0007669"/>
    <property type="project" value="InterPro"/>
</dbReference>
<dbReference type="InterPro" id="IPR052408">
    <property type="entry name" value="Exonuclease_MUT-7-like"/>
</dbReference>
<dbReference type="GO" id="GO:0006139">
    <property type="term" value="P:nucleobase-containing compound metabolic process"/>
    <property type="evidence" value="ECO:0007669"/>
    <property type="project" value="InterPro"/>
</dbReference>
<feature type="domain" description="3'-5' exonuclease" evidence="3">
    <location>
        <begin position="907"/>
        <end position="1106"/>
    </location>
</feature>
<evidence type="ECO:0000259" key="3">
    <source>
        <dbReference type="SMART" id="SM00474"/>
    </source>
</evidence>
<sequence length="1108" mass="125301">MATRWEEDDVAGPLVRQLLQSDACSWETRAFLKPIFRWMKMGLHKDGSRDDEAIERAFAFVEWLVLLSTEGDAGRKIPKLALLQPSYALNTIVTASQRAGSVREAQRAFDQLIAHGYEPDVFTYTALIDVIARNGDLPAAIQKYEEMRSSKSKPNVVTYTTLIRAVGASESVPAEQCLEFLTHAREGHAFDEALFLEALETCARRKDRVVARLVLQEIALHSPKLRKDERLYHMVAQVSKLLDDRCKKSVLEEWVECGELNLEERDRIEAMQKQEEGAARDGSKTLGCLGHQTSHSVRKAVVHHDINRLIARIQGGSIVNVSDFETLIHQCRKRKWKEDVAVVVNAMRDLAANGWKPSSDDDDGDAIPPQPHLQPTSKTYVSIVDAYMCCGDEPLAWETLQEIEALPGIVRELPLFRKFIRGAYLLTNCDHVTELIALAQKDNIKFTQRMGVEVARMFGYQHDKGFELIVQEFPVAEPGVQAKKQAFLEELVKSCAYKKNLLGAQETVESMLKHGFDRSAATEIALFMCCIQHDTLSEAQTMLQHYQERELMLPVPVYDSLLREFYFKYTRRGNTFDESSRKVAMKTLYARRALFQQMFKDREALESNMGSSWAIRSERQGLIGSGDSDAMAFEFWCSREHVACSPLMFAQHAVQVLTTSRDKESKNAAEQAIRDALMITSDPCLFLLKAVVALRFLDLTFRALGKLAKQLLLVVTDELPMEKKHAEYCVTQLPLLSVHIVKELDDVVYLHQSHCSELLAFCLEAFENDSIDKTLGFLMRRQELYNLDAATYLGPKLAELFVFDGVANVLQFFKADTEDSLEMSRVFVREVIELENATAEEDGDDTSCTFRHTSKAIREFKLEHESEFMPYMLQALAARPKPIYADATAEPMDDTEYLKISLAPDHIVVVANDEALSLASETLMHDNVKRLGLDAEWRPDSRGTVPSKCSILQVACQEYVFIFDLVEMAIGDLEELFAHLFSSESIAKLGFGLDGDIKRLRWSFPEAQCFDTFANVIDFSFEELEPTTHLADGSIVKSNNNGLTEAHTRRNRRQKGLSACVKQVLGYPLSKLQQKSDWERRPLTSQQVSYAALDAYCLLMLQDALASA</sequence>
<dbReference type="Proteomes" id="UP000693981">
    <property type="component" value="Unassembled WGS sequence"/>
</dbReference>
<evidence type="ECO:0000313" key="5">
    <source>
        <dbReference type="Proteomes" id="UP000693981"/>
    </source>
</evidence>
<feature type="repeat" description="PPR" evidence="1">
    <location>
        <begin position="85"/>
        <end position="119"/>
    </location>
</feature>
<evidence type="ECO:0000313" key="4">
    <source>
        <dbReference type="EMBL" id="KAG7401313.1"/>
    </source>
</evidence>
<protein>
    <submittedName>
        <fullName evidence="4">Exonuclease mut-7</fullName>
    </submittedName>
</protein>
<dbReference type="OrthoDB" id="10261556at2759"/>
<dbReference type="SMART" id="SM00474">
    <property type="entry name" value="35EXOc"/>
    <property type="match status" value="1"/>
</dbReference>
<keyword evidence="4" id="KW-0378">Hydrolase</keyword>
<keyword evidence="4" id="KW-0269">Exonuclease</keyword>
<reference evidence="4" key="1">
    <citation type="submission" date="2021-02" db="EMBL/GenBank/DDBJ databases">
        <authorList>
            <person name="Palmer J.M."/>
        </authorList>
    </citation>
    <scope>NUCLEOTIDE SEQUENCE</scope>
    <source>
        <strain evidence="4">SCRP23</strain>
    </source>
</reference>
<dbReference type="PROSITE" id="PS51375">
    <property type="entry name" value="PPR"/>
    <property type="match status" value="2"/>
</dbReference>
<keyword evidence="5" id="KW-1185">Reference proteome</keyword>
<evidence type="ECO:0000256" key="1">
    <source>
        <dbReference type="PROSITE-ProRule" id="PRU00708"/>
    </source>
</evidence>
<dbReference type="NCBIfam" id="TIGR00756">
    <property type="entry name" value="PPR"/>
    <property type="match status" value="1"/>
</dbReference>
<evidence type="ECO:0000256" key="2">
    <source>
        <dbReference type="SAM" id="MobiDB-lite"/>
    </source>
</evidence>
<dbReference type="PANTHER" id="PTHR47765">
    <property type="entry name" value="3'-5' EXONUCLEASE DOMAIN-CONTAINING PROTEIN"/>
    <property type="match status" value="1"/>
</dbReference>
<feature type="region of interest" description="Disordered" evidence="2">
    <location>
        <begin position="354"/>
        <end position="373"/>
    </location>
</feature>
<dbReference type="AlphaFoldDB" id="A0A8T1XB95"/>
<gene>
    <name evidence="4" type="primary">EXD3_1</name>
    <name evidence="4" type="ORF">PHYBOEH_001729</name>
</gene>
<accession>A0A8T1XB95</accession>
<proteinExistence type="predicted"/>
<dbReference type="Pfam" id="PF13041">
    <property type="entry name" value="PPR_2"/>
    <property type="match status" value="1"/>
</dbReference>
<organism evidence="4 5">
    <name type="scientific">Phytophthora boehmeriae</name>
    <dbReference type="NCBI Taxonomy" id="109152"/>
    <lineage>
        <taxon>Eukaryota</taxon>
        <taxon>Sar</taxon>
        <taxon>Stramenopiles</taxon>
        <taxon>Oomycota</taxon>
        <taxon>Peronosporomycetes</taxon>
        <taxon>Peronosporales</taxon>
        <taxon>Peronosporaceae</taxon>
        <taxon>Phytophthora</taxon>
    </lineage>
</organism>
<keyword evidence="4" id="KW-0540">Nuclease</keyword>
<dbReference type="InterPro" id="IPR002562">
    <property type="entry name" value="3'-5'_exonuclease_dom"/>
</dbReference>
<dbReference type="GO" id="GO:0008408">
    <property type="term" value="F:3'-5' exonuclease activity"/>
    <property type="evidence" value="ECO:0007669"/>
    <property type="project" value="InterPro"/>
</dbReference>